<feature type="transmembrane region" description="Helical" evidence="1">
    <location>
        <begin position="44"/>
        <end position="63"/>
    </location>
</feature>
<dbReference type="STRING" id="373903.Hore_03030"/>
<sequence length="93" mass="10599">MNVFLLIFFILLAIAGLIFKVDAGVFAGLGLATWQVIRLRINKTLNLVTILITTIMGSVYFYITDNTLFLILFIFIELYNLLGHISITRREES</sequence>
<dbReference type="EMBL" id="CP001098">
    <property type="protein sequence ID" value="ACL69064.1"/>
    <property type="molecule type" value="Genomic_DNA"/>
</dbReference>
<gene>
    <name evidence="2" type="ordered locus">Hore_03030</name>
</gene>
<feature type="transmembrane region" description="Helical" evidence="1">
    <location>
        <begin position="69"/>
        <end position="87"/>
    </location>
</feature>
<name>B8D1I7_HALOH</name>
<dbReference type="AlphaFoldDB" id="B8D1I7"/>
<dbReference type="KEGG" id="hor:Hore_03030"/>
<feature type="transmembrane region" description="Helical" evidence="1">
    <location>
        <begin position="6"/>
        <end position="32"/>
    </location>
</feature>
<proteinExistence type="predicted"/>
<dbReference type="Proteomes" id="UP000000719">
    <property type="component" value="Chromosome"/>
</dbReference>
<reference evidence="2 3" key="1">
    <citation type="journal article" date="2009" name="PLoS ONE">
        <title>Genome analysis of the anaerobic thermohalophilic bacterium Halothermothrix orenii.</title>
        <authorList>
            <person name="Mavromatis K."/>
            <person name="Ivanova N."/>
            <person name="Anderson I."/>
            <person name="Lykidis A."/>
            <person name="Hooper S.D."/>
            <person name="Sun H."/>
            <person name="Kunin V."/>
            <person name="Lapidus A."/>
            <person name="Hugenholtz P."/>
            <person name="Patel B."/>
            <person name="Kyrpides N.C."/>
        </authorList>
    </citation>
    <scope>NUCLEOTIDE SEQUENCE [LARGE SCALE GENOMIC DNA]</scope>
    <source>
        <strain evidence="3">H 168 / OCM 544 / DSM 9562</strain>
    </source>
</reference>
<evidence type="ECO:0000313" key="2">
    <source>
        <dbReference type="EMBL" id="ACL69064.1"/>
    </source>
</evidence>
<dbReference type="eggNOG" id="ENOG502ZXX3">
    <property type="taxonomic scope" value="Bacteria"/>
</dbReference>
<accession>B8D1I7</accession>
<evidence type="ECO:0000256" key="1">
    <source>
        <dbReference type="SAM" id="Phobius"/>
    </source>
</evidence>
<keyword evidence="1" id="KW-1133">Transmembrane helix</keyword>
<organism evidence="2 3">
    <name type="scientific">Halothermothrix orenii (strain H 168 / OCM 544 / DSM 9562)</name>
    <dbReference type="NCBI Taxonomy" id="373903"/>
    <lineage>
        <taxon>Bacteria</taxon>
        <taxon>Bacillati</taxon>
        <taxon>Bacillota</taxon>
        <taxon>Clostridia</taxon>
        <taxon>Halanaerobiales</taxon>
        <taxon>Halothermotrichaceae</taxon>
        <taxon>Halothermothrix</taxon>
    </lineage>
</organism>
<keyword evidence="1" id="KW-0812">Transmembrane</keyword>
<dbReference type="HOGENOM" id="CLU_2436708_0_0_9"/>
<protein>
    <submittedName>
        <fullName evidence="2">Uncharacterized protein</fullName>
    </submittedName>
</protein>
<keyword evidence="3" id="KW-1185">Reference proteome</keyword>
<keyword evidence="1" id="KW-0472">Membrane</keyword>
<evidence type="ECO:0000313" key="3">
    <source>
        <dbReference type="Proteomes" id="UP000000719"/>
    </source>
</evidence>
<dbReference type="RefSeq" id="WP_012635252.1">
    <property type="nucleotide sequence ID" value="NC_011899.1"/>
</dbReference>